<name>A0ABU9EBK1_9BACT</name>
<dbReference type="Pfam" id="PF07969">
    <property type="entry name" value="Amidohydro_3"/>
    <property type="match status" value="1"/>
</dbReference>
<dbReference type="InterPro" id="IPR013108">
    <property type="entry name" value="Amidohydro_3"/>
</dbReference>
<dbReference type="GO" id="GO:0016787">
    <property type="term" value="F:hydrolase activity"/>
    <property type="evidence" value="ECO:0007669"/>
    <property type="project" value="UniProtKB-KW"/>
</dbReference>
<dbReference type="InterPro" id="IPR032466">
    <property type="entry name" value="Metal_Hydrolase"/>
</dbReference>
<evidence type="ECO:0000313" key="3">
    <source>
        <dbReference type="Proteomes" id="UP001484239"/>
    </source>
</evidence>
<gene>
    <name evidence="2" type="ORF">WI372_13090</name>
</gene>
<keyword evidence="2" id="KW-0378">Hydrolase</keyword>
<dbReference type="EMBL" id="JBBHLI010000008">
    <property type="protein sequence ID" value="MEK9501921.1"/>
    <property type="molecule type" value="Genomic_DNA"/>
</dbReference>
<dbReference type="Gene3D" id="3.10.310.70">
    <property type="match status" value="1"/>
</dbReference>
<comment type="caution">
    <text evidence="2">The sequence shown here is derived from an EMBL/GenBank/DDBJ whole genome shotgun (WGS) entry which is preliminary data.</text>
</comment>
<dbReference type="EC" id="3.5.-.-" evidence="2"/>
<dbReference type="PANTHER" id="PTHR22642">
    <property type="entry name" value="IMIDAZOLONEPROPIONASE"/>
    <property type="match status" value="1"/>
</dbReference>
<dbReference type="RefSeq" id="WP_405287272.1">
    <property type="nucleotide sequence ID" value="NZ_JBBHLI010000008.1"/>
</dbReference>
<dbReference type="PANTHER" id="PTHR22642:SF2">
    <property type="entry name" value="PROTEIN LONG AFTER FAR-RED 3"/>
    <property type="match status" value="1"/>
</dbReference>
<dbReference type="Proteomes" id="UP001484239">
    <property type="component" value="Unassembled WGS sequence"/>
</dbReference>
<dbReference type="Gene3D" id="3.20.20.140">
    <property type="entry name" value="Metal-dependent hydrolases"/>
    <property type="match status" value="1"/>
</dbReference>
<dbReference type="SUPFAM" id="SSF51338">
    <property type="entry name" value="Composite domain of metallo-dependent hydrolases"/>
    <property type="match status" value="1"/>
</dbReference>
<evidence type="ECO:0000259" key="1">
    <source>
        <dbReference type="Pfam" id="PF07969"/>
    </source>
</evidence>
<protein>
    <submittedName>
        <fullName evidence="2">Amidohydrolase</fullName>
        <ecNumber evidence="2">3.5.-.-</ecNumber>
    </submittedName>
</protein>
<accession>A0ABU9EBK1</accession>
<dbReference type="Gene3D" id="2.30.40.10">
    <property type="entry name" value="Urease, subunit C, domain 1"/>
    <property type="match status" value="1"/>
</dbReference>
<reference evidence="2 3" key="1">
    <citation type="submission" date="2024-02" db="EMBL/GenBank/DDBJ databases">
        <title>A novel Gemmatimonadota bacterium.</title>
        <authorList>
            <person name="Du Z.-J."/>
            <person name="Ye Y.-Q."/>
        </authorList>
    </citation>
    <scope>NUCLEOTIDE SEQUENCE [LARGE SCALE GENOMIC DNA]</scope>
    <source>
        <strain evidence="2 3">DH-20</strain>
    </source>
</reference>
<dbReference type="CDD" id="cd01300">
    <property type="entry name" value="YtcJ_like"/>
    <property type="match status" value="1"/>
</dbReference>
<keyword evidence="3" id="KW-1185">Reference proteome</keyword>
<dbReference type="SUPFAM" id="SSF51556">
    <property type="entry name" value="Metallo-dependent hydrolases"/>
    <property type="match status" value="1"/>
</dbReference>
<proteinExistence type="predicted"/>
<sequence>MIRRALAPAAVAVLLAACGSDTPADESADLLVTNARVVTVDDTQPEAEAVAVRGSRILAVGSAAEMEAYRGEGTEVIDADGRLVIPGFIEGHGHFTGLGDARMILDLTTVTSWEEIVDMVAAAVADAPAGTLIRGRGWHQEKWTSTPEPQVDGVPHHDALSAVSPDHPVYLTHASGHAAFVNGRALEMAGIDADTPDPAGGTIVRDASGRATGLLRETAAGLASGLGGALTPEEEEARFRRVVELAGAEALSKGVTSFHDAGTGFGTVDGYRNLADAGELPIRLYVMIRAGNEALAANLDDYRLDGHADGFLTVRSIKRSIDGALGSHGAWLLEPYDDLPSSAGLNTAPVDDVAETARLAAEHGYQLNVHAIGDRANREVLDIYERTWQAGGLDGEGLRWRIEHAQHLHPDDIPRFAELGVIAAMQGVHGTSDGPWVPEKLGALRAARGAYMWRALWDSGAIVTNGTDTPVEDVDPIASYYSMVSRMTNTGQKFHPEQALDRMESLKAYTINNAIASFQEDDLGSITPGKYADLVILSKDILAVDEAEIPSAEVDVTILGGRVAYRR</sequence>
<dbReference type="PROSITE" id="PS51257">
    <property type="entry name" value="PROKAR_LIPOPROTEIN"/>
    <property type="match status" value="1"/>
</dbReference>
<dbReference type="InterPro" id="IPR033932">
    <property type="entry name" value="YtcJ-like"/>
</dbReference>
<evidence type="ECO:0000313" key="2">
    <source>
        <dbReference type="EMBL" id="MEK9501921.1"/>
    </source>
</evidence>
<feature type="domain" description="Amidohydrolase 3" evidence="1">
    <location>
        <begin position="75"/>
        <end position="565"/>
    </location>
</feature>
<dbReference type="InterPro" id="IPR011059">
    <property type="entry name" value="Metal-dep_hydrolase_composite"/>
</dbReference>
<organism evidence="2 3">
    <name type="scientific">Gaopeijia maritima</name>
    <dbReference type="NCBI Taxonomy" id="3119007"/>
    <lineage>
        <taxon>Bacteria</taxon>
        <taxon>Pseudomonadati</taxon>
        <taxon>Gemmatimonadota</taxon>
        <taxon>Longimicrobiia</taxon>
        <taxon>Gaopeijiales</taxon>
        <taxon>Gaopeijiaceae</taxon>
        <taxon>Gaopeijia</taxon>
    </lineage>
</organism>